<accession>A0A5B8IZU5</accession>
<reference evidence="4 5" key="1">
    <citation type="submission" date="2019-07" db="EMBL/GenBank/DDBJ databases">
        <title>Litoreibacter alkalisoli sp. nov., isolated from saline-alkaline soil.</title>
        <authorList>
            <person name="Wang S."/>
            <person name="Xu L."/>
            <person name="Xing Y.-T."/>
            <person name="Sun J.-Q."/>
        </authorList>
    </citation>
    <scope>NUCLEOTIDE SEQUENCE [LARGE SCALE GENOMIC DNA]</scope>
    <source>
        <strain evidence="4 5">LN3S51</strain>
    </source>
</reference>
<organism evidence="4 5">
    <name type="scientific">Qingshengfaniella alkalisoli</name>
    <dbReference type="NCBI Taxonomy" id="2599296"/>
    <lineage>
        <taxon>Bacteria</taxon>
        <taxon>Pseudomonadati</taxon>
        <taxon>Pseudomonadota</taxon>
        <taxon>Alphaproteobacteria</taxon>
        <taxon>Rhodobacterales</taxon>
        <taxon>Paracoccaceae</taxon>
        <taxon>Qingshengfaniella</taxon>
    </lineage>
</organism>
<feature type="domain" description="Tyr recombinase" evidence="3">
    <location>
        <begin position="107"/>
        <end position="275"/>
    </location>
</feature>
<evidence type="ECO:0000256" key="2">
    <source>
        <dbReference type="ARBA" id="ARBA00023172"/>
    </source>
</evidence>
<dbReference type="RefSeq" id="WP_146365546.1">
    <property type="nucleotide sequence ID" value="NZ_CP042261.1"/>
</dbReference>
<keyword evidence="5" id="KW-1185">Reference proteome</keyword>
<dbReference type="Pfam" id="PF00589">
    <property type="entry name" value="Phage_integrase"/>
    <property type="match status" value="1"/>
</dbReference>
<evidence type="ECO:0000256" key="1">
    <source>
        <dbReference type="ARBA" id="ARBA00022908"/>
    </source>
</evidence>
<dbReference type="KEGG" id="lit:FPZ52_11230"/>
<dbReference type="AlphaFoldDB" id="A0A5B8IZU5"/>
<evidence type="ECO:0000259" key="3">
    <source>
        <dbReference type="PROSITE" id="PS51898"/>
    </source>
</evidence>
<gene>
    <name evidence="4" type="ORF">FPZ52_11230</name>
</gene>
<protein>
    <submittedName>
        <fullName evidence="4">Site-specific integrase</fullName>
    </submittedName>
</protein>
<dbReference type="EMBL" id="CP042261">
    <property type="protein sequence ID" value="QDY70138.1"/>
    <property type="molecule type" value="Genomic_DNA"/>
</dbReference>
<dbReference type="GO" id="GO:0006310">
    <property type="term" value="P:DNA recombination"/>
    <property type="evidence" value="ECO:0007669"/>
    <property type="project" value="UniProtKB-KW"/>
</dbReference>
<sequence>MKTLGTLIATYRATLRPHLRWSDTKEYWLDCLAADLGDAPLSSVSAPQLVTYALTSPRSPLSKRYILHTLSGVLSAGVTLWGLQVPVDAAKQAIANLAMQGLLPKARARQTRIADPALDRIADHWAGSIPPEILTALVDTPLRSGELTRLRWRDVDLSARTAIIRDRKHPNGKHGNDQLIPLLGRTASIIGAQSRASEYVFPYKQDYVSQTFRRSAQRAKVRGVRLHDLRHEGISRLFDRGWTIPQVAAVSGHRSWANLKRYTHISPAQLHQLSEKE</sequence>
<name>A0A5B8IZU5_9RHOB</name>
<evidence type="ECO:0000313" key="4">
    <source>
        <dbReference type="EMBL" id="QDY70138.1"/>
    </source>
</evidence>
<dbReference type="OrthoDB" id="6388170at2"/>
<keyword evidence="2" id="KW-0233">DNA recombination</keyword>
<dbReference type="SUPFAM" id="SSF56349">
    <property type="entry name" value="DNA breaking-rejoining enzymes"/>
    <property type="match status" value="1"/>
</dbReference>
<dbReference type="InterPro" id="IPR013762">
    <property type="entry name" value="Integrase-like_cat_sf"/>
</dbReference>
<dbReference type="CDD" id="cd00796">
    <property type="entry name" value="INT_Rci_Hp1_C"/>
    <property type="match status" value="1"/>
</dbReference>
<dbReference type="Proteomes" id="UP000318483">
    <property type="component" value="Chromosome"/>
</dbReference>
<dbReference type="Gene3D" id="1.10.443.10">
    <property type="entry name" value="Intergrase catalytic core"/>
    <property type="match status" value="1"/>
</dbReference>
<dbReference type="PANTHER" id="PTHR30349:SF94">
    <property type="entry name" value="INTEGRASE_RECOMBINASE HI_1414-RELATED"/>
    <property type="match status" value="1"/>
</dbReference>
<evidence type="ECO:0000313" key="5">
    <source>
        <dbReference type="Proteomes" id="UP000318483"/>
    </source>
</evidence>
<dbReference type="InterPro" id="IPR011010">
    <property type="entry name" value="DNA_brk_join_enz"/>
</dbReference>
<dbReference type="PANTHER" id="PTHR30349">
    <property type="entry name" value="PHAGE INTEGRASE-RELATED"/>
    <property type="match status" value="1"/>
</dbReference>
<dbReference type="GO" id="GO:0003677">
    <property type="term" value="F:DNA binding"/>
    <property type="evidence" value="ECO:0007669"/>
    <property type="project" value="InterPro"/>
</dbReference>
<dbReference type="InterPro" id="IPR050090">
    <property type="entry name" value="Tyrosine_recombinase_XerCD"/>
</dbReference>
<dbReference type="GO" id="GO:0015074">
    <property type="term" value="P:DNA integration"/>
    <property type="evidence" value="ECO:0007669"/>
    <property type="project" value="UniProtKB-KW"/>
</dbReference>
<keyword evidence="1" id="KW-0229">DNA integration</keyword>
<dbReference type="InterPro" id="IPR002104">
    <property type="entry name" value="Integrase_catalytic"/>
</dbReference>
<dbReference type="PROSITE" id="PS51898">
    <property type="entry name" value="TYR_RECOMBINASE"/>
    <property type="match status" value="1"/>
</dbReference>
<proteinExistence type="predicted"/>